<keyword evidence="1" id="KW-0472">Membrane</keyword>
<dbReference type="AlphaFoldDB" id="A0A0H3CQM2"/>
<accession>A0A0H3CQM2</accession>
<dbReference type="PATRIC" id="fig|716541.4.peg.3451"/>
<evidence type="ECO:0000256" key="1">
    <source>
        <dbReference type="SAM" id="Phobius"/>
    </source>
</evidence>
<feature type="transmembrane region" description="Helical" evidence="1">
    <location>
        <begin position="15"/>
        <end position="35"/>
    </location>
</feature>
<dbReference type="RefSeq" id="WP_013097794.1">
    <property type="nucleotide sequence ID" value="NC_014121.1"/>
</dbReference>
<gene>
    <name evidence="2" type="ordered locus">ECL_03288</name>
</gene>
<keyword evidence="1" id="KW-0812">Transmembrane</keyword>
<evidence type="ECO:0000313" key="2">
    <source>
        <dbReference type="EMBL" id="ADF62822.1"/>
    </source>
</evidence>
<dbReference type="EMBL" id="CP001918">
    <property type="protein sequence ID" value="ADF62822.1"/>
    <property type="molecule type" value="Genomic_DNA"/>
</dbReference>
<organism evidence="2 3">
    <name type="scientific">Enterobacter cloacae subsp. cloacae (strain ATCC 13047 / DSM 30054 / NBRC 13535 / NCTC 10005 / WDCM 00083 / NCDC 279-56)</name>
    <dbReference type="NCBI Taxonomy" id="716541"/>
    <lineage>
        <taxon>Bacteria</taxon>
        <taxon>Pseudomonadati</taxon>
        <taxon>Pseudomonadota</taxon>
        <taxon>Gammaproteobacteria</taxon>
        <taxon>Enterobacterales</taxon>
        <taxon>Enterobacteriaceae</taxon>
        <taxon>Enterobacter</taxon>
        <taxon>Enterobacter cloacae complex</taxon>
    </lineage>
</organism>
<reference evidence="2 3" key="1">
    <citation type="journal article" date="2010" name="J. Bacteriol.">
        <title>Complete genome sequence of Enterobacter cloacae subsp. cloacae type strain ATCC 13047.</title>
        <authorList>
            <person name="Ren Y."/>
            <person name="Ren Y."/>
            <person name="Zhou Z."/>
            <person name="Guo X."/>
            <person name="Li Y."/>
            <person name="Feng L."/>
            <person name="Wang L."/>
        </authorList>
    </citation>
    <scope>NUCLEOTIDE SEQUENCE [LARGE SCALE GENOMIC DNA]</scope>
    <source>
        <strain evidence="3">ATCC 13047 / DSM 30054 / NBRC 13535 / NCTC 10005 / WDCM 00083 / NCDC 279-56</strain>
    </source>
</reference>
<protein>
    <submittedName>
        <fullName evidence="2">Uncharacterized protein</fullName>
    </submittedName>
</protein>
<dbReference type="KEGG" id="enc:ECL_03288"/>
<dbReference type="OrthoDB" id="6548693at2"/>
<keyword evidence="1" id="KW-1133">Transmembrane helix</keyword>
<dbReference type="eggNOG" id="ENOG50337PU">
    <property type="taxonomic scope" value="Bacteria"/>
</dbReference>
<keyword evidence="3" id="KW-1185">Reference proteome</keyword>
<name>A0A0H3CQM2_ENTCC</name>
<evidence type="ECO:0000313" key="3">
    <source>
        <dbReference type="Proteomes" id="UP000002363"/>
    </source>
</evidence>
<proteinExistence type="predicted"/>
<dbReference type="Proteomes" id="UP000002363">
    <property type="component" value="Chromosome"/>
</dbReference>
<dbReference type="HOGENOM" id="CLU_132562_0_0_6"/>
<dbReference type="EnsemblBacteria" id="ADF62822">
    <property type="protein sequence ID" value="ADF62822"/>
    <property type="gene ID" value="ECL_03288"/>
</dbReference>
<sequence>MTANRSIFAFIKSPLALLFLGGMVVGLGGMALYGFQTSPYASQCIAPTSYYVIEDDNNATLARGIYRSYRDGLFSGHTTYIGTISHFRDGKRDGLPKAVNREVRYDVELSGKRIHLTVTSQHRKLGGQAPDQDVTDYIFPQIKPGEVATSTAYLLDDKVLASGTETVARIACMN</sequence>